<dbReference type="OrthoDB" id="5194813at2"/>
<dbReference type="Proteomes" id="UP000295146">
    <property type="component" value="Unassembled WGS sequence"/>
</dbReference>
<proteinExistence type="predicted"/>
<organism evidence="2 3">
    <name type="scientific">Kribbella pratensis</name>
    <dbReference type="NCBI Taxonomy" id="2512112"/>
    <lineage>
        <taxon>Bacteria</taxon>
        <taxon>Bacillati</taxon>
        <taxon>Actinomycetota</taxon>
        <taxon>Actinomycetes</taxon>
        <taxon>Propionibacteriales</taxon>
        <taxon>Kribbellaceae</taxon>
        <taxon>Kribbella</taxon>
    </lineage>
</organism>
<gene>
    <name evidence="2" type="ORF">EV653_3404</name>
</gene>
<comment type="caution">
    <text evidence="2">The sequence shown here is derived from an EMBL/GenBank/DDBJ whole genome shotgun (WGS) entry which is preliminary data.</text>
</comment>
<protein>
    <submittedName>
        <fullName evidence="2">Uncharacterized protein</fullName>
    </submittedName>
</protein>
<dbReference type="EMBL" id="SODP01000002">
    <property type="protein sequence ID" value="TDW69380.1"/>
    <property type="molecule type" value="Genomic_DNA"/>
</dbReference>
<name>A0A4R8C0Z2_9ACTN</name>
<keyword evidence="3" id="KW-1185">Reference proteome</keyword>
<evidence type="ECO:0000313" key="3">
    <source>
        <dbReference type="Proteomes" id="UP000295146"/>
    </source>
</evidence>
<dbReference type="RefSeq" id="WP_134104480.1">
    <property type="nucleotide sequence ID" value="NZ_SODP01000002.1"/>
</dbReference>
<evidence type="ECO:0000256" key="1">
    <source>
        <dbReference type="SAM" id="MobiDB-lite"/>
    </source>
</evidence>
<dbReference type="AlphaFoldDB" id="A0A4R8C0Z2"/>
<evidence type="ECO:0000313" key="2">
    <source>
        <dbReference type="EMBL" id="TDW69380.1"/>
    </source>
</evidence>
<accession>A0A4R8C0Z2</accession>
<feature type="region of interest" description="Disordered" evidence="1">
    <location>
        <begin position="1"/>
        <end position="22"/>
    </location>
</feature>
<reference evidence="2 3" key="1">
    <citation type="submission" date="2019-03" db="EMBL/GenBank/DDBJ databases">
        <title>Genomic Encyclopedia of Type Strains, Phase III (KMG-III): the genomes of soil and plant-associated and newly described type strains.</title>
        <authorList>
            <person name="Whitman W."/>
        </authorList>
    </citation>
    <scope>NUCLEOTIDE SEQUENCE [LARGE SCALE GENOMIC DNA]</scope>
    <source>
        <strain evidence="2 3">VKM Ac-2573</strain>
    </source>
</reference>
<sequence length="88" mass="9728">MTVSAPTDGKVRTIAPHDPSAAGPEGFIETYYRNGAWHSRRYDSEVPFSTSRDELDQIALGSQVARWNRLPHIVRTTAGEIAEILDAC</sequence>